<dbReference type="InterPro" id="IPR013587">
    <property type="entry name" value="Nitrate/nitrite_sensing"/>
</dbReference>
<dbReference type="Proteomes" id="UP000309128">
    <property type="component" value="Unassembled WGS sequence"/>
</dbReference>
<comment type="subcellular location">
    <subcellularLocation>
        <location evidence="2">Membrane</location>
    </subcellularLocation>
</comment>
<dbReference type="GO" id="GO:0005524">
    <property type="term" value="F:ATP binding"/>
    <property type="evidence" value="ECO:0007669"/>
    <property type="project" value="UniProtKB-KW"/>
</dbReference>
<dbReference type="OrthoDB" id="3845898at2"/>
<dbReference type="PANTHER" id="PTHR44936">
    <property type="entry name" value="SENSOR PROTEIN CREC"/>
    <property type="match status" value="1"/>
</dbReference>
<sequence>MRSRLIALILIPTVLGVLVGAQQVIASWNAAGQYQRILDKAELSASVTEVAHQLALERDLAMLYIAAGRTPEREEPLREQFVVVDQATADMRAKAAAITTDHGESAWTLGRQILTRLPEIGAARTTVLKTEVLALPTLSRYAQIIVAFQQFHDEIAQGGEDETLAAAVRALSALAKAHEAASQQRGVLAAVASAGRFQSGELDRFMAARAQQESELEVFRSVATLEERQAYDDTVTGTLVDRAEVIRLRALALAGESGPIDIAPESGEDADFWFAAISGTVDGMWAVQKRIGASIIVQGRTLEDAARRDAVVAATYILLLLLLVLLITTMVAQSLVSPLRRLRREALDVAGSRLPRTVRRLRETGDESTLTVAPIDVDSYDEIGEVARAFDEVHREAIRLAGEESRLRANINAMFVNLSRRSQTLVQRQIKLIDGLEQGEQDDRRLADFFALDHLATRMRRNNESLLILAGQEPPRRWNHPVGLADIVRAALSEVEGYQRVAVEITVNGAVAGPAVSDTIHLLAELIENALSFSPRDTRVLVSTGTIDGGIMVSVTDTGIGMTQNELAHANERLAHVPEVDVSASRRMGLYVVARLAYRHGIRVQLRSHETGGLIAMVLLPDALLHATSPAYPTIPTPPPSGPWGAASRPNRSTTDWPSFALSLIHISEPTRP</sequence>
<keyword evidence="4" id="KW-0597">Phosphoprotein</keyword>
<comment type="caution">
    <text evidence="15">The sequence shown here is derived from an EMBL/GenBank/DDBJ whole genome shotgun (WGS) entry which is preliminary data.</text>
</comment>
<dbReference type="SMART" id="SM00387">
    <property type="entry name" value="HATPase_c"/>
    <property type="match status" value="1"/>
</dbReference>
<dbReference type="Gene3D" id="6.10.340.10">
    <property type="match status" value="1"/>
</dbReference>
<feature type="transmembrane region" description="Helical" evidence="13">
    <location>
        <begin position="316"/>
        <end position="336"/>
    </location>
</feature>
<dbReference type="InterPro" id="IPR005467">
    <property type="entry name" value="His_kinase_dom"/>
</dbReference>
<evidence type="ECO:0000256" key="6">
    <source>
        <dbReference type="ARBA" id="ARBA00022692"/>
    </source>
</evidence>
<evidence type="ECO:0000256" key="13">
    <source>
        <dbReference type="SAM" id="Phobius"/>
    </source>
</evidence>
<feature type="domain" description="Histidine kinase" evidence="14">
    <location>
        <begin position="521"/>
        <end position="624"/>
    </location>
</feature>
<dbReference type="GO" id="GO:0004673">
    <property type="term" value="F:protein histidine kinase activity"/>
    <property type="evidence" value="ECO:0007669"/>
    <property type="project" value="UniProtKB-EC"/>
</dbReference>
<keyword evidence="10 13" id="KW-1133">Transmembrane helix</keyword>
<evidence type="ECO:0000256" key="3">
    <source>
        <dbReference type="ARBA" id="ARBA00012438"/>
    </source>
</evidence>
<dbReference type="Gene3D" id="3.30.565.10">
    <property type="entry name" value="Histidine kinase-like ATPase, C-terminal domain"/>
    <property type="match status" value="1"/>
</dbReference>
<gene>
    <name evidence="15" type="ORF">ETD86_30755</name>
</gene>
<evidence type="ECO:0000256" key="1">
    <source>
        <dbReference type="ARBA" id="ARBA00000085"/>
    </source>
</evidence>
<dbReference type="InterPro" id="IPR036890">
    <property type="entry name" value="HATPase_C_sf"/>
</dbReference>
<dbReference type="CDD" id="cd06225">
    <property type="entry name" value="HAMP"/>
    <property type="match status" value="1"/>
</dbReference>
<feature type="region of interest" description="Disordered" evidence="12">
    <location>
        <begin position="634"/>
        <end position="653"/>
    </location>
</feature>
<evidence type="ECO:0000313" key="16">
    <source>
        <dbReference type="Proteomes" id="UP000309128"/>
    </source>
</evidence>
<keyword evidence="6 13" id="KW-0812">Transmembrane</keyword>
<keyword evidence="13" id="KW-0472">Membrane</keyword>
<evidence type="ECO:0000256" key="10">
    <source>
        <dbReference type="ARBA" id="ARBA00022989"/>
    </source>
</evidence>
<evidence type="ECO:0000256" key="7">
    <source>
        <dbReference type="ARBA" id="ARBA00022741"/>
    </source>
</evidence>
<evidence type="ECO:0000256" key="5">
    <source>
        <dbReference type="ARBA" id="ARBA00022679"/>
    </source>
</evidence>
<dbReference type="RefSeq" id="WP_138669962.1">
    <property type="nucleotide sequence ID" value="NZ_VCKY01000122.1"/>
</dbReference>
<evidence type="ECO:0000256" key="12">
    <source>
        <dbReference type="SAM" id="MobiDB-lite"/>
    </source>
</evidence>
<dbReference type="EC" id="2.7.13.3" evidence="3"/>
<dbReference type="Pfam" id="PF02518">
    <property type="entry name" value="HATPase_c"/>
    <property type="match status" value="1"/>
</dbReference>
<evidence type="ECO:0000313" key="15">
    <source>
        <dbReference type="EMBL" id="TMR13424.1"/>
    </source>
</evidence>
<evidence type="ECO:0000259" key="14">
    <source>
        <dbReference type="PROSITE" id="PS50109"/>
    </source>
</evidence>
<evidence type="ECO:0000256" key="8">
    <source>
        <dbReference type="ARBA" id="ARBA00022777"/>
    </source>
</evidence>
<dbReference type="PROSITE" id="PS50109">
    <property type="entry name" value="HIS_KIN"/>
    <property type="match status" value="1"/>
</dbReference>
<dbReference type="GO" id="GO:0016020">
    <property type="term" value="C:membrane"/>
    <property type="evidence" value="ECO:0007669"/>
    <property type="project" value="UniProtKB-SubCell"/>
</dbReference>
<evidence type="ECO:0000256" key="4">
    <source>
        <dbReference type="ARBA" id="ARBA00022553"/>
    </source>
</evidence>
<evidence type="ECO:0000256" key="9">
    <source>
        <dbReference type="ARBA" id="ARBA00022840"/>
    </source>
</evidence>
<dbReference type="AlphaFoldDB" id="A0A5S4F9J5"/>
<organism evidence="15 16">
    <name type="scientific">Nonomuraea turkmeniaca</name>
    <dbReference type="NCBI Taxonomy" id="103838"/>
    <lineage>
        <taxon>Bacteria</taxon>
        <taxon>Bacillati</taxon>
        <taxon>Actinomycetota</taxon>
        <taxon>Actinomycetes</taxon>
        <taxon>Streptosporangiales</taxon>
        <taxon>Streptosporangiaceae</taxon>
        <taxon>Nonomuraea</taxon>
    </lineage>
</organism>
<accession>A0A5S4F9J5</accession>
<keyword evidence="5" id="KW-0808">Transferase</keyword>
<dbReference type="InterPro" id="IPR003660">
    <property type="entry name" value="HAMP_dom"/>
</dbReference>
<keyword evidence="9" id="KW-0067">ATP-binding</keyword>
<evidence type="ECO:0000256" key="2">
    <source>
        <dbReference type="ARBA" id="ARBA00004370"/>
    </source>
</evidence>
<dbReference type="SUPFAM" id="SSF55874">
    <property type="entry name" value="ATPase domain of HSP90 chaperone/DNA topoisomerase II/histidine kinase"/>
    <property type="match status" value="1"/>
</dbReference>
<keyword evidence="7" id="KW-0547">Nucleotide-binding</keyword>
<name>A0A5S4F9J5_9ACTN</name>
<dbReference type="EMBL" id="VCKY01000122">
    <property type="protein sequence ID" value="TMR13424.1"/>
    <property type="molecule type" value="Genomic_DNA"/>
</dbReference>
<dbReference type="GO" id="GO:0000160">
    <property type="term" value="P:phosphorelay signal transduction system"/>
    <property type="evidence" value="ECO:0007669"/>
    <property type="project" value="UniProtKB-KW"/>
</dbReference>
<reference evidence="15 16" key="1">
    <citation type="submission" date="2019-05" db="EMBL/GenBank/DDBJ databases">
        <title>Draft genome sequence of Nonomuraea turkmeniaca DSM 43926.</title>
        <authorList>
            <person name="Saricaoglu S."/>
            <person name="Isik K."/>
        </authorList>
    </citation>
    <scope>NUCLEOTIDE SEQUENCE [LARGE SCALE GENOMIC DNA]</scope>
    <source>
        <strain evidence="15 16">DSM 43926</strain>
    </source>
</reference>
<proteinExistence type="predicted"/>
<dbReference type="InterPro" id="IPR050980">
    <property type="entry name" value="2C_sensor_his_kinase"/>
</dbReference>
<dbReference type="PANTHER" id="PTHR44936:SF9">
    <property type="entry name" value="SENSOR PROTEIN CREC"/>
    <property type="match status" value="1"/>
</dbReference>
<keyword evidence="11" id="KW-0902">Two-component regulatory system</keyword>
<keyword evidence="8 15" id="KW-0418">Kinase</keyword>
<protein>
    <recommendedName>
        <fullName evidence="3">histidine kinase</fullName>
        <ecNumber evidence="3">2.7.13.3</ecNumber>
    </recommendedName>
</protein>
<dbReference type="SMART" id="SM00304">
    <property type="entry name" value="HAMP"/>
    <property type="match status" value="1"/>
</dbReference>
<dbReference type="Pfam" id="PF08376">
    <property type="entry name" value="NIT"/>
    <property type="match status" value="1"/>
</dbReference>
<comment type="catalytic activity">
    <reaction evidence="1">
        <text>ATP + protein L-histidine = ADP + protein N-phospho-L-histidine.</text>
        <dbReference type="EC" id="2.7.13.3"/>
    </reaction>
</comment>
<keyword evidence="16" id="KW-1185">Reference proteome</keyword>
<evidence type="ECO:0000256" key="11">
    <source>
        <dbReference type="ARBA" id="ARBA00023012"/>
    </source>
</evidence>
<dbReference type="InterPro" id="IPR003594">
    <property type="entry name" value="HATPase_dom"/>
</dbReference>